<feature type="domain" description="AB hydrolase-1" evidence="1">
    <location>
        <begin position="42"/>
        <end position="219"/>
    </location>
</feature>
<comment type="caution">
    <text evidence="2">The sequence shown here is derived from an EMBL/GenBank/DDBJ whole genome shotgun (WGS) entry which is preliminary data.</text>
</comment>
<gene>
    <name evidence="2" type="ORF">CYJ22_07835</name>
</gene>
<dbReference type="Gene3D" id="3.40.50.1820">
    <property type="entry name" value="alpha/beta hydrolase"/>
    <property type="match status" value="1"/>
</dbReference>
<dbReference type="InterPro" id="IPR000073">
    <property type="entry name" value="AB_hydrolase_1"/>
</dbReference>
<protein>
    <submittedName>
        <fullName evidence="2">Alpha/beta hydrolase</fullName>
    </submittedName>
</protein>
<dbReference type="Proteomes" id="UP000234198">
    <property type="component" value="Unassembled WGS sequence"/>
</dbReference>
<evidence type="ECO:0000313" key="2">
    <source>
        <dbReference type="EMBL" id="PKY64091.1"/>
    </source>
</evidence>
<proteinExistence type="predicted"/>
<dbReference type="Pfam" id="PF12697">
    <property type="entry name" value="Abhydrolase_6"/>
    <property type="match status" value="1"/>
</dbReference>
<dbReference type="SUPFAM" id="SSF53474">
    <property type="entry name" value="alpha/beta-Hydrolases"/>
    <property type="match status" value="1"/>
</dbReference>
<organism evidence="2 3">
    <name type="scientific">Schaalia odontolytica</name>
    <dbReference type="NCBI Taxonomy" id="1660"/>
    <lineage>
        <taxon>Bacteria</taxon>
        <taxon>Bacillati</taxon>
        <taxon>Actinomycetota</taxon>
        <taxon>Actinomycetes</taxon>
        <taxon>Actinomycetales</taxon>
        <taxon>Actinomycetaceae</taxon>
        <taxon>Schaalia</taxon>
    </lineage>
</organism>
<name>A0A2I1HYY4_9ACTO</name>
<sequence length="280" mass="30206">MSQVTIETPRGVSLSGTFTRPVDCRDAAVIFSHTFLSDRHASGMFDSLGRALRRAGYATLSFDYSGHGASGDEIITFDPLIEDFRSASGWLADQGFARQICVGHEFGAAVALRSRPPALQTYVLVSPVLGPLSYDWNLVFSDVQLSDLEHHGATTVPDDSESVRQQFTISKRTLADMSMVSGEDALRGLSVPVLITHDSFDEETGLLDRTREVFHLLPDGSLVEMTAAPEGIAGEYTPVDGVPVIDEAVDRALAASGSAHLPVLTDVAAEWASRWVPVSR</sequence>
<keyword evidence="2" id="KW-0378">Hydrolase</keyword>
<dbReference type="RefSeq" id="WP_007587879.1">
    <property type="nucleotide sequence ID" value="NZ_PKKM01000010.1"/>
</dbReference>
<accession>A0A2I1HYY4</accession>
<dbReference type="GO" id="GO:0016787">
    <property type="term" value="F:hydrolase activity"/>
    <property type="evidence" value="ECO:0007669"/>
    <property type="project" value="UniProtKB-KW"/>
</dbReference>
<evidence type="ECO:0000259" key="1">
    <source>
        <dbReference type="Pfam" id="PF12697"/>
    </source>
</evidence>
<reference evidence="2 3" key="1">
    <citation type="submission" date="2017-12" db="EMBL/GenBank/DDBJ databases">
        <title>Phylogenetic diversity of female urinary microbiome.</title>
        <authorList>
            <person name="Thomas-White K."/>
            <person name="Wolfe A.J."/>
        </authorList>
    </citation>
    <scope>NUCLEOTIDE SEQUENCE [LARGE SCALE GENOMIC DNA]</scope>
    <source>
        <strain evidence="2 3">UMB0018</strain>
    </source>
</reference>
<dbReference type="InterPro" id="IPR029058">
    <property type="entry name" value="AB_hydrolase_fold"/>
</dbReference>
<dbReference type="AlphaFoldDB" id="A0A2I1HYY4"/>
<evidence type="ECO:0000313" key="3">
    <source>
        <dbReference type="Proteomes" id="UP000234198"/>
    </source>
</evidence>
<dbReference type="EMBL" id="PKKM01000010">
    <property type="protein sequence ID" value="PKY64091.1"/>
    <property type="molecule type" value="Genomic_DNA"/>
</dbReference>